<dbReference type="PANTHER" id="PTHR46211">
    <property type="entry name" value="GLYCEROPHOSPHORYL DIESTER PHOSPHODIESTERASE"/>
    <property type="match status" value="1"/>
</dbReference>
<proteinExistence type="predicted"/>
<dbReference type="GO" id="GO:0008889">
    <property type="term" value="F:glycerophosphodiester phosphodiesterase activity"/>
    <property type="evidence" value="ECO:0007669"/>
    <property type="project" value="UniProtKB-EC"/>
</dbReference>
<dbReference type="EC" id="3.1.4.46" evidence="2"/>
<keyword evidence="3" id="KW-1185">Reference proteome</keyword>
<dbReference type="Gene3D" id="3.20.20.190">
    <property type="entry name" value="Phosphatidylinositol (PI) phosphodiesterase"/>
    <property type="match status" value="1"/>
</dbReference>
<sequence>MKPLALPDSFLRRPIAHRALHDRDAGRPENSREAVRAAVERGYGIEIDLQLSRDGEAMVFHDYDLRRLTGKNGPLAQETAASLASYTLLTGESGIPSLREVLALVNGRVPLLIEIKDQDGMMGENTGALEVATARALTNYAGDVALMSFNPHAVAACGRLMPTRPRGLTTCAYSSADWPLLPDALRRKLAQIPDFERVGASFVSHDRKDLDAARVRDLKSCNTPILCWTIRTPEQEAEARKIAENVTFEGYLPA</sequence>
<organism evidence="2 3">
    <name type="scientific">Aquimixticola soesokkakensis</name>
    <dbReference type="NCBI Taxonomy" id="1519096"/>
    <lineage>
        <taxon>Bacteria</taxon>
        <taxon>Pseudomonadati</taxon>
        <taxon>Pseudomonadota</taxon>
        <taxon>Alphaproteobacteria</taxon>
        <taxon>Rhodobacterales</taxon>
        <taxon>Paracoccaceae</taxon>
        <taxon>Aquimixticola</taxon>
    </lineage>
</organism>
<dbReference type="InterPro" id="IPR030395">
    <property type="entry name" value="GP_PDE_dom"/>
</dbReference>
<dbReference type="SUPFAM" id="SSF51695">
    <property type="entry name" value="PLC-like phosphodiesterases"/>
    <property type="match status" value="1"/>
</dbReference>
<keyword evidence="2" id="KW-0378">Hydrolase</keyword>
<dbReference type="Proteomes" id="UP000193862">
    <property type="component" value="Unassembled WGS sequence"/>
</dbReference>
<feature type="domain" description="GP-PDE" evidence="1">
    <location>
        <begin position="12"/>
        <end position="254"/>
    </location>
</feature>
<accession>A0A1Y5RG23</accession>
<name>A0A1Y5RG23_9RHOB</name>
<dbReference type="OrthoDB" id="384721at2"/>
<evidence type="ECO:0000313" key="3">
    <source>
        <dbReference type="Proteomes" id="UP000193862"/>
    </source>
</evidence>
<dbReference type="InterPro" id="IPR017946">
    <property type="entry name" value="PLC-like_Pdiesterase_TIM-brl"/>
</dbReference>
<dbReference type="PANTHER" id="PTHR46211:SF1">
    <property type="entry name" value="GLYCEROPHOSPHODIESTER PHOSPHODIESTERASE, CYTOPLASMIC"/>
    <property type="match status" value="1"/>
</dbReference>
<dbReference type="PROSITE" id="PS51704">
    <property type="entry name" value="GP_PDE"/>
    <property type="match status" value="1"/>
</dbReference>
<dbReference type="RefSeq" id="WP_085835059.1">
    <property type="nucleotide sequence ID" value="NZ_FWFS01000001.1"/>
</dbReference>
<dbReference type="Pfam" id="PF03009">
    <property type="entry name" value="GDPD"/>
    <property type="match status" value="1"/>
</dbReference>
<gene>
    <name evidence="2" type="primary">ugpQ</name>
    <name evidence="2" type="ORF">AQS8620_00318</name>
</gene>
<protein>
    <submittedName>
        <fullName evidence="2">Glycerophosphoryl diester phosphodiesterase</fullName>
        <ecNumber evidence="2">3.1.4.46</ecNumber>
    </submittedName>
</protein>
<dbReference type="EMBL" id="FWFS01000001">
    <property type="protein sequence ID" value="SLN16392.1"/>
    <property type="molecule type" value="Genomic_DNA"/>
</dbReference>
<evidence type="ECO:0000259" key="1">
    <source>
        <dbReference type="PROSITE" id="PS51704"/>
    </source>
</evidence>
<dbReference type="AlphaFoldDB" id="A0A1Y5RG23"/>
<evidence type="ECO:0000313" key="2">
    <source>
        <dbReference type="EMBL" id="SLN16392.1"/>
    </source>
</evidence>
<reference evidence="2 3" key="1">
    <citation type="submission" date="2017-03" db="EMBL/GenBank/DDBJ databases">
        <authorList>
            <person name="Afonso C.L."/>
            <person name="Miller P.J."/>
            <person name="Scott M.A."/>
            <person name="Spackman E."/>
            <person name="Goraichik I."/>
            <person name="Dimitrov K.M."/>
            <person name="Suarez D.L."/>
            <person name="Swayne D.E."/>
        </authorList>
    </citation>
    <scope>NUCLEOTIDE SEQUENCE [LARGE SCALE GENOMIC DNA]</scope>
    <source>
        <strain evidence="2 3">CECT 8620</strain>
    </source>
</reference>
<dbReference type="GO" id="GO:0006629">
    <property type="term" value="P:lipid metabolic process"/>
    <property type="evidence" value="ECO:0007669"/>
    <property type="project" value="InterPro"/>
</dbReference>